<evidence type="ECO:0000313" key="10">
    <source>
        <dbReference type="Proteomes" id="UP000306628"/>
    </source>
</evidence>
<feature type="transmembrane region" description="Helical" evidence="7">
    <location>
        <begin position="88"/>
        <end position="107"/>
    </location>
</feature>
<dbReference type="InterPro" id="IPR027387">
    <property type="entry name" value="Cytb/b6-like_sf"/>
</dbReference>
<feature type="transmembrane region" description="Helical" evidence="7">
    <location>
        <begin position="149"/>
        <end position="171"/>
    </location>
</feature>
<keyword evidence="7" id="KW-0472">Membrane</keyword>
<dbReference type="InterPro" id="IPR016174">
    <property type="entry name" value="Di-haem_cyt_TM"/>
</dbReference>
<feature type="transmembrane region" description="Helical" evidence="7">
    <location>
        <begin position="20"/>
        <end position="42"/>
    </location>
</feature>
<feature type="transmembrane region" description="Helical" evidence="7">
    <location>
        <begin position="119"/>
        <end position="137"/>
    </location>
</feature>
<evidence type="ECO:0000256" key="2">
    <source>
        <dbReference type="ARBA" id="ARBA00012951"/>
    </source>
</evidence>
<reference evidence="9 10" key="1">
    <citation type="submission" date="2019-05" db="EMBL/GenBank/DDBJ databases">
        <title>Draft genome sequence of Nonomuraea zeae DSM 100528.</title>
        <authorList>
            <person name="Saricaoglu S."/>
            <person name="Isik K."/>
        </authorList>
    </citation>
    <scope>NUCLEOTIDE SEQUENCE [LARGE SCALE GENOMIC DNA]</scope>
    <source>
        <strain evidence="9 10">DSM 100528</strain>
    </source>
</reference>
<dbReference type="PROSITE" id="PS51002">
    <property type="entry name" value="CYTB_NTER"/>
    <property type="match status" value="1"/>
</dbReference>
<name>A0A5S4GS68_9ACTN</name>
<feature type="transmembrane region" description="Helical" evidence="7">
    <location>
        <begin position="289"/>
        <end position="316"/>
    </location>
</feature>
<dbReference type="OrthoDB" id="9804503at2"/>
<feature type="transmembrane region" description="Helical" evidence="7">
    <location>
        <begin position="183"/>
        <end position="206"/>
    </location>
</feature>
<evidence type="ECO:0000256" key="5">
    <source>
        <dbReference type="ARBA" id="ARBA00029568"/>
    </source>
</evidence>
<dbReference type="GO" id="GO:0022904">
    <property type="term" value="P:respiratory electron transport chain"/>
    <property type="evidence" value="ECO:0007669"/>
    <property type="project" value="InterPro"/>
</dbReference>
<gene>
    <name evidence="9" type="ORF">ETD85_13430</name>
</gene>
<evidence type="ECO:0000256" key="6">
    <source>
        <dbReference type="SAM" id="MobiDB-lite"/>
    </source>
</evidence>
<dbReference type="EMBL" id="VCKX01000032">
    <property type="protein sequence ID" value="TMR35592.1"/>
    <property type="molecule type" value="Genomic_DNA"/>
</dbReference>
<dbReference type="AlphaFoldDB" id="A0A5S4GS68"/>
<dbReference type="GO" id="GO:0016491">
    <property type="term" value="F:oxidoreductase activity"/>
    <property type="evidence" value="ECO:0007669"/>
    <property type="project" value="InterPro"/>
</dbReference>
<comment type="caution">
    <text evidence="9">The sequence shown here is derived from an EMBL/GenBank/DDBJ whole genome shotgun (WGS) entry which is preliminary data.</text>
</comment>
<keyword evidence="7" id="KW-0812">Transmembrane</keyword>
<feature type="compositionally biased region" description="Basic and acidic residues" evidence="6">
    <location>
        <begin position="442"/>
        <end position="464"/>
    </location>
</feature>
<accession>A0A5S4GS68</accession>
<evidence type="ECO:0000256" key="4">
    <source>
        <dbReference type="ARBA" id="ARBA00029351"/>
    </source>
</evidence>
<dbReference type="SUPFAM" id="SSF81342">
    <property type="entry name" value="Transmembrane di-heme cytochromes"/>
    <property type="match status" value="1"/>
</dbReference>
<keyword evidence="10" id="KW-1185">Reference proteome</keyword>
<sequence length="464" mass="51219">MRSLPVIRRSFQFSHWSFMFAEIAVWSFVVLLVTGAMLMLVYDPSMAQVTYDGSYGPLRGLLVSQAFDSTMHLSLEVRGGLLIRQMHHWSALVFVAAVALQLLRMFLTGAFRRPRVRQWLIWVGLLALGMFAGETGNALPDDMLSGGSLWLMMSVVQSVPVVGTWVMSLLFGSGFPGDTVIPVMYGGHLLLAALMGVLLVARELLVRRHGHSRFVASLPTRRRARPLMAAATVGMLIILGFGFQIAPIWLYGPASPTQISAGSVPDWYMGFLDGALRIMPAWELNLGDYTLSLAVLVPTVVVPGLFFTALAAYPMAERFFLARRGRRDALGRPESARRIARQAPARDLLDRARDTPVKTAIAAAGITFYGLLWAAAANDQLAHQFHLTVNAVTIFFRYAVVIGPVVAFVVTRWICLALQQSDREVAEHGVETGIITRSPDGGFHERMAPVRPERDRDRELSRSA</sequence>
<feature type="transmembrane region" description="Helical" evidence="7">
    <location>
        <begin position="395"/>
        <end position="415"/>
    </location>
</feature>
<dbReference type="PANTHER" id="PTHR19271">
    <property type="entry name" value="CYTOCHROME B"/>
    <property type="match status" value="1"/>
</dbReference>
<evidence type="ECO:0000256" key="1">
    <source>
        <dbReference type="ARBA" id="ARBA00001971"/>
    </source>
</evidence>
<dbReference type="Gene3D" id="1.20.810.10">
    <property type="entry name" value="Cytochrome Bc1 Complex, Chain C"/>
    <property type="match status" value="1"/>
</dbReference>
<organism evidence="9 10">
    <name type="scientific">Nonomuraea zeae</name>
    <dbReference type="NCBI Taxonomy" id="1642303"/>
    <lineage>
        <taxon>Bacteria</taxon>
        <taxon>Bacillati</taxon>
        <taxon>Actinomycetota</taxon>
        <taxon>Actinomycetes</taxon>
        <taxon>Streptosporangiales</taxon>
        <taxon>Streptosporangiaceae</taxon>
        <taxon>Nonomuraea</taxon>
    </lineage>
</organism>
<dbReference type="InterPro" id="IPR005797">
    <property type="entry name" value="Cyt_b/b6_N"/>
</dbReference>
<evidence type="ECO:0000256" key="3">
    <source>
        <dbReference type="ARBA" id="ARBA00016116"/>
    </source>
</evidence>
<dbReference type="GO" id="GO:0008121">
    <property type="term" value="F:quinol-cytochrome-c reductase activity"/>
    <property type="evidence" value="ECO:0007669"/>
    <property type="project" value="UniProtKB-EC"/>
</dbReference>
<dbReference type="Proteomes" id="UP000306628">
    <property type="component" value="Unassembled WGS sequence"/>
</dbReference>
<comment type="cofactor">
    <cofactor evidence="1">
        <name>heme</name>
        <dbReference type="ChEBI" id="CHEBI:30413"/>
    </cofactor>
</comment>
<feature type="transmembrane region" description="Helical" evidence="7">
    <location>
        <begin position="227"/>
        <end position="250"/>
    </location>
</feature>
<dbReference type="EC" id="7.1.1.8" evidence="2"/>
<proteinExistence type="predicted"/>
<dbReference type="RefSeq" id="WP_138690008.1">
    <property type="nucleotide sequence ID" value="NZ_JBHSAZ010000081.1"/>
</dbReference>
<feature type="domain" description="Cytochrome b/b6 N-terminal region profile" evidence="8">
    <location>
        <begin position="1"/>
        <end position="215"/>
    </location>
</feature>
<feature type="transmembrane region" description="Helical" evidence="7">
    <location>
        <begin position="356"/>
        <end position="375"/>
    </location>
</feature>
<evidence type="ECO:0000259" key="8">
    <source>
        <dbReference type="PROSITE" id="PS51002"/>
    </source>
</evidence>
<dbReference type="GO" id="GO:0016020">
    <property type="term" value="C:membrane"/>
    <property type="evidence" value="ECO:0007669"/>
    <property type="project" value="InterPro"/>
</dbReference>
<dbReference type="PANTHER" id="PTHR19271:SF16">
    <property type="entry name" value="CYTOCHROME B"/>
    <property type="match status" value="1"/>
</dbReference>
<evidence type="ECO:0000313" key="9">
    <source>
        <dbReference type="EMBL" id="TMR35592.1"/>
    </source>
</evidence>
<dbReference type="Pfam" id="PF13631">
    <property type="entry name" value="Cytochrom_B_N_2"/>
    <property type="match status" value="1"/>
</dbReference>
<keyword evidence="7" id="KW-1133">Transmembrane helix</keyword>
<protein>
    <recommendedName>
        <fullName evidence="3">Cytochrome bc1 complex cytochrome b subunit</fullName>
        <ecNumber evidence="2">7.1.1.8</ecNumber>
    </recommendedName>
    <alternativeName>
        <fullName evidence="5">Cytochrome bc1 reductase complex subunit QcrB</fullName>
    </alternativeName>
</protein>
<comment type="catalytic activity">
    <reaction evidence="4">
        <text>a quinol + 2 Fe(III)-[cytochrome c](out) = a quinone + 2 Fe(II)-[cytochrome c](out) + 2 H(+)(out)</text>
        <dbReference type="Rhea" id="RHEA:11484"/>
        <dbReference type="Rhea" id="RHEA-COMP:10350"/>
        <dbReference type="Rhea" id="RHEA-COMP:14399"/>
        <dbReference type="ChEBI" id="CHEBI:15378"/>
        <dbReference type="ChEBI" id="CHEBI:24646"/>
        <dbReference type="ChEBI" id="CHEBI:29033"/>
        <dbReference type="ChEBI" id="CHEBI:29034"/>
        <dbReference type="ChEBI" id="CHEBI:132124"/>
        <dbReference type="EC" id="7.1.1.8"/>
    </reaction>
</comment>
<feature type="region of interest" description="Disordered" evidence="6">
    <location>
        <begin position="439"/>
        <end position="464"/>
    </location>
</feature>
<evidence type="ECO:0000256" key="7">
    <source>
        <dbReference type="SAM" id="Phobius"/>
    </source>
</evidence>